<feature type="transmembrane region" description="Helical" evidence="1">
    <location>
        <begin position="16"/>
        <end position="34"/>
    </location>
</feature>
<organism evidence="2 3">
    <name type="scientific">Halodesulfurarchaeum formicicum</name>
    <dbReference type="NCBI Taxonomy" id="1873524"/>
    <lineage>
        <taxon>Archaea</taxon>
        <taxon>Methanobacteriati</taxon>
        <taxon>Methanobacteriota</taxon>
        <taxon>Stenosarchaea group</taxon>
        <taxon>Halobacteria</taxon>
        <taxon>Halobacteriales</taxon>
        <taxon>Halobacteriaceae</taxon>
        <taxon>Halodesulfurarchaeum</taxon>
    </lineage>
</organism>
<dbReference type="InterPro" id="IPR014509">
    <property type="entry name" value="YjdF-like"/>
</dbReference>
<dbReference type="PATRIC" id="fig|1855411.3.peg.554"/>
<evidence type="ECO:0000313" key="2">
    <source>
        <dbReference type="EMBL" id="AOW79752.1"/>
    </source>
</evidence>
<dbReference type="STRING" id="1873524.HSR6_0544"/>
<reference evidence="2 3" key="1">
    <citation type="submission" date="2016-06" db="EMBL/GenBank/DDBJ databases">
        <title>Discovery of anaerobic lithoheterotrophic haloarchaeon capable of sulfur respiration by hydrogen and formate.</title>
        <authorList>
            <person name="Sorokin D.Y."/>
            <person name="Kublanov I.V."/>
            <person name="Roman P."/>
            <person name="Sinninghe Damste J.S."/>
            <person name="Golyshin P.N."/>
            <person name="Rojo D."/>
            <person name="Ciordia S."/>
            <person name="Mena Md.C."/>
            <person name="Ferrer M."/>
            <person name="Smedile F."/>
            <person name="Messina E."/>
            <person name="La Cono V."/>
            <person name="Yakimov M.M."/>
        </authorList>
    </citation>
    <scope>NUCLEOTIDE SEQUENCE [LARGE SCALE GENOMIC DNA]</scope>
    <source>
        <strain evidence="2 3">HTSR1</strain>
    </source>
</reference>
<accession>A0A1D8S314</accession>
<feature type="transmembrane region" description="Helical" evidence="1">
    <location>
        <begin position="69"/>
        <end position="87"/>
    </location>
</feature>
<evidence type="ECO:0000256" key="1">
    <source>
        <dbReference type="SAM" id="Phobius"/>
    </source>
</evidence>
<name>A0A1D8S314_9EURY</name>
<keyword evidence="1" id="KW-0472">Membrane</keyword>
<evidence type="ECO:0000313" key="3">
    <source>
        <dbReference type="Proteomes" id="UP000185608"/>
    </source>
</evidence>
<protein>
    <recommendedName>
        <fullName evidence="4">Membrane-spanning protein</fullName>
    </recommendedName>
</protein>
<dbReference type="AlphaFoldDB" id="A0A1D8S314"/>
<dbReference type="EMBL" id="CP016070">
    <property type="protein sequence ID" value="AOW79752.1"/>
    <property type="molecule type" value="Genomic_DNA"/>
</dbReference>
<sequence length="217" mass="23814">MRIRDYLGIGRRRQAQISRFMQLALVGFLFVGLYEIDVGIIVNSALGLVITILPAIISRDYQLPMDPALTLWITAAVFLHTLGAVGLPGMEQNVYQSVWWWDHLTHMVSASLVAGAGYATVRALQGHVENVEFPRRFEFALIVVLVIAFGVLWEVAEFVIAELSLWLGAEPVLTQYGVGDTMLDLVFDVVGAVLVGILGSTRVDAMTAMLSGHLSRS</sequence>
<keyword evidence="1" id="KW-1133">Transmembrane helix</keyword>
<keyword evidence="1" id="KW-0812">Transmembrane</keyword>
<dbReference type="GeneID" id="29828569"/>
<dbReference type="RefSeq" id="WP_070364501.1">
    <property type="nucleotide sequence ID" value="NZ_CP016070.1"/>
</dbReference>
<dbReference type="Proteomes" id="UP000185608">
    <property type="component" value="Chromosome"/>
</dbReference>
<dbReference type="Pfam" id="PF09997">
    <property type="entry name" value="DUF2238"/>
    <property type="match status" value="1"/>
</dbReference>
<proteinExistence type="predicted"/>
<evidence type="ECO:0008006" key="4">
    <source>
        <dbReference type="Google" id="ProtNLM"/>
    </source>
</evidence>
<feature type="transmembrane region" description="Helical" evidence="1">
    <location>
        <begin position="181"/>
        <end position="199"/>
    </location>
</feature>
<feature type="transmembrane region" description="Helical" evidence="1">
    <location>
        <begin position="139"/>
        <end position="161"/>
    </location>
</feature>
<dbReference type="KEGG" id="halh:HTSR_0557"/>
<gene>
    <name evidence="2" type="ORF">HTSR_0557</name>
</gene>